<dbReference type="AlphaFoldDB" id="A0A804J2N1"/>
<protein>
    <submittedName>
        <fullName evidence="5">(wild Malaysian banana) hypothetical protein</fullName>
    </submittedName>
</protein>
<feature type="coiled-coil region" evidence="2">
    <location>
        <begin position="316"/>
        <end position="343"/>
    </location>
</feature>
<organism evidence="6 7">
    <name type="scientific">Musa acuminata subsp. malaccensis</name>
    <name type="common">Wild banana</name>
    <name type="synonym">Musa malaccensis</name>
    <dbReference type="NCBI Taxonomy" id="214687"/>
    <lineage>
        <taxon>Eukaryota</taxon>
        <taxon>Viridiplantae</taxon>
        <taxon>Streptophyta</taxon>
        <taxon>Embryophyta</taxon>
        <taxon>Tracheophyta</taxon>
        <taxon>Spermatophyta</taxon>
        <taxon>Magnoliopsida</taxon>
        <taxon>Liliopsida</taxon>
        <taxon>Zingiberales</taxon>
        <taxon>Musaceae</taxon>
        <taxon>Musa</taxon>
    </lineage>
</organism>
<dbReference type="OrthoDB" id="10559146at2759"/>
<evidence type="ECO:0000256" key="3">
    <source>
        <dbReference type="SAM" id="MobiDB-lite"/>
    </source>
</evidence>
<evidence type="ECO:0000256" key="1">
    <source>
        <dbReference type="ARBA" id="ARBA00023054"/>
    </source>
</evidence>
<evidence type="ECO:0000256" key="4">
    <source>
        <dbReference type="SAM" id="Phobius"/>
    </source>
</evidence>
<proteinExistence type="predicted"/>
<keyword evidence="4" id="KW-0472">Membrane</keyword>
<keyword evidence="7" id="KW-1185">Reference proteome</keyword>
<dbReference type="KEGG" id="mus:103984822"/>
<feature type="region of interest" description="Disordered" evidence="3">
    <location>
        <begin position="363"/>
        <end position="391"/>
    </location>
</feature>
<name>A0A804J2N1_MUSAM</name>
<evidence type="ECO:0000313" key="6">
    <source>
        <dbReference type="EnsemblPlants" id="Ma05_p09390.1"/>
    </source>
</evidence>
<keyword evidence="4" id="KW-0812">Transmembrane</keyword>
<gene>
    <name evidence="5" type="ORF">GSMUA_261690.1</name>
</gene>
<evidence type="ECO:0000256" key="2">
    <source>
        <dbReference type="SAM" id="Coils"/>
    </source>
</evidence>
<reference evidence="5" key="1">
    <citation type="submission" date="2021-03" db="EMBL/GenBank/DDBJ databases">
        <authorList>
            <consortium name="Genoscope - CEA"/>
            <person name="William W."/>
        </authorList>
    </citation>
    <scope>NUCLEOTIDE SEQUENCE</scope>
    <source>
        <strain evidence="5">Doubled-haploid Pahang</strain>
    </source>
</reference>
<feature type="transmembrane region" description="Helical" evidence="4">
    <location>
        <begin position="34"/>
        <end position="53"/>
    </location>
</feature>
<dbReference type="Proteomes" id="UP000012960">
    <property type="component" value="Unplaced"/>
</dbReference>
<dbReference type="InterPro" id="IPR040265">
    <property type="entry name" value="CHUP1/IPGA1-like"/>
</dbReference>
<accession>A0A804J2N1</accession>
<dbReference type="Gramene" id="Ma05_t09390.1">
    <property type="protein sequence ID" value="Ma05_p09390.1"/>
    <property type="gene ID" value="Ma05_g09390"/>
</dbReference>
<feature type="coiled-coil region" evidence="2">
    <location>
        <begin position="239"/>
        <end position="284"/>
    </location>
</feature>
<evidence type="ECO:0000313" key="5">
    <source>
        <dbReference type="EMBL" id="CAG1837992.1"/>
    </source>
</evidence>
<dbReference type="EMBL" id="HG996470">
    <property type="protein sequence ID" value="CAG1837992.1"/>
    <property type="molecule type" value="Genomic_DNA"/>
</dbReference>
<keyword evidence="4" id="KW-1133">Transmembrane helix</keyword>
<sequence length="469" mass="52709">MFRYWLVDDGITIVAIEDGMKPLLERGRDDNDKAVLLGLGVTLAVPLAGYLVFCFTRRNSISTLAGYGSRTGSKTAVVSTIISGRGLDDELCLLQQEQEGKALANVIHSISRNLCTTTTSAVTSDVITEQSSGVKSLEDGDVTSSQEIDQPSVPELEEEFVHLTNLVRRLWKKERNNEIQLLEYRGLEERETTVGELKNWLQICSTAAKSLSVKLEFLQLESQRLKVVASPSSGTMRELRSAKLKIKHLKKRLRSCRAQAGKQMNSLQHRIAMLQNKVDQDEQIDADVQIKLQRLEDLEDEAESAPVSQAEGFEEVKILRESKHKLEKRIEQLQTDHHAEVEELVLLRWLNSRLIYELAYNQLPPGKPAEKDPRNCRRPKHDAEDRRSSTSDVILSSCKPKLFLGKLKKLVRRRSSQSNSDISESCITFETRAAASTCSGDPTSSCLANHLTLTRAKPDDTERWQNNSA</sequence>
<reference evidence="6" key="2">
    <citation type="submission" date="2021-05" db="UniProtKB">
        <authorList>
            <consortium name="EnsemblPlants"/>
        </authorList>
    </citation>
    <scope>IDENTIFICATION</scope>
    <source>
        <strain evidence="6">subsp. malaccensis</strain>
    </source>
</reference>
<dbReference type="PANTHER" id="PTHR31342:SF4">
    <property type="entry name" value="ACTIN BINDING PROTEIN FAMILY"/>
    <property type="match status" value="1"/>
</dbReference>
<feature type="compositionally biased region" description="Basic and acidic residues" evidence="3">
    <location>
        <begin position="368"/>
        <end position="389"/>
    </location>
</feature>
<dbReference type="InParanoid" id="A0A804J2N1"/>
<dbReference type="EnsemblPlants" id="Ma05_t09390.1">
    <property type="protein sequence ID" value="Ma05_p09390.1"/>
    <property type="gene ID" value="Ma05_g09390"/>
</dbReference>
<keyword evidence="1 2" id="KW-0175">Coiled coil</keyword>
<evidence type="ECO:0000313" key="7">
    <source>
        <dbReference type="Proteomes" id="UP000012960"/>
    </source>
</evidence>
<dbReference type="PANTHER" id="PTHR31342">
    <property type="entry name" value="PROTEIN CHUP1, CHLOROPLASTIC"/>
    <property type="match status" value="1"/>
</dbReference>